<reference evidence="6" key="1">
    <citation type="journal article" date="2022" name="Cell">
        <title>Repeat-based holocentromeres influence genome architecture and karyotype evolution.</title>
        <authorList>
            <person name="Hofstatter P.G."/>
            <person name="Thangavel G."/>
            <person name="Lux T."/>
            <person name="Neumann P."/>
            <person name="Vondrak T."/>
            <person name="Novak P."/>
            <person name="Zhang M."/>
            <person name="Costa L."/>
            <person name="Castellani M."/>
            <person name="Scott A."/>
            <person name="Toegelov H."/>
            <person name="Fuchs J."/>
            <person name="Mata-Sucre Y."/>
            <person name="Dias Y."/>
            <person name="Vanzela A.L.L."/>
            <person name="Huettel B."/>
            <person name="Almeida C.C.S."/>
            <person name="Simkova H."/>
            <person name="Souza G."/>
            <person name="Pedrosa-Harand A."/>
            <person name="Macas J."/>
            <person name="Mayer K.F.X."/>
            <person name="Houben A."/>
            <person name="Marques A."/>
        </authorList>
    </citation>
    <scope>NUCLEOTIDE SEQUENCE</scope>
    <source>
        <strain evidence="6">RhyBre1mFocal</strain>
    </source>
</reference>
<feature type="compositionally biased region" description="Acidic residues" evidence="3">
    <location>
        <begin position="125"/>
        <end position="134"/>
    </location>
</feature>
<feature type="compositionally biased region" description="Polar residues" evidence="3">
    <location>
        <begin position="260"/>
        <end position="275"/>
    </location>
</feature>
<evidence type="ECO:0000313" key="6">
    <source>
        <dbReference type="EMBL" id="KAJ1694333.1"/>
    </source>
</evidence>
<dbReference type="InterPro" id="IPR046341">
    <property type="entry name" value="SET_dom_sf"/>
</dbReference>
<dbReference type="GO" id="GO:0005634">
    <property type="term" value="C:nucleus"/>
    <property type="evidence" value="ECO:0007669"/>
    <property type="project" value="InterPro"/>
</dbReference>
<dbReference type="Pfam" id="PF10440">
    <property type="entry name" value="WIYLD"/>
    <property type="match status" value="1"/>
</dbReference>
<feature type="domain" description="Pre-SET" evidence="5">
    <location>
        <begin position="469"/>
        <end position="565"/>
    </location>
</feature>
<dbReference type="PANTHER" id="PTHR46450">
    <property type="entry name" value="INACTIVE HISTONE-LYSINE N-METHYLTRANSFERASE SUVR1-RELATED"/>
    <property type="match status" value="1"/>
</dbReference>
<dbReference type="Gene3D" id="1.10.8.850">
    <property type="entry name" value="Histone-lysine N methyltransferase , C-terminal domain-like"/>
    <property type="match status" value="1"/>
</dbReference>
<dbReference type="EMBL" id="JAMQYH010000003">
    <property type="protein sequence ID" value="KAJ1694333.1"/>
    <property type="molecule type" value="Genomic_DNA"/>
</dbReference>
<keyword evidence="2" id="KW-0158">Chromosome</keyword>
<dbReference type="PROSITE" id="PS50280">
    <property type="entry name" value="SET"/>
    <property type="match status" value="1"/>
</dbReference>
<dbReference type="SMART" id="SM00317">
    <property type="entry name" value="SET"/>
    <property type="match status" value="1"/>
</dbReference>
<evidence type="ECO:0000259" key="4">
    <source>
        <dbReference type="PROSITE" id="PS50280"/>
    </source>
</evidence>
<dbReference type="Gene3D" id="2.170.270.10">
    <property type="entry name" value="SET domain"/>
    <property type="match status" value="1"/>
</dbReference>
<feature type="compositionally biased region" description="Polar residues" evidence="3">
    <location>
        <begin position="80"/>
        <end position="102"/>
    </location>
</feature>
<dbReference type="CDD" id="cd10538">
    <property type="entry name" value="SET_SETDB-like"/>
    <property type="match status" value="1"/>
</dbReference>
<dbReference type="InterPro" id="IPR007728">
    <property type="entry name" value="Pre-SET_dom"/>
</dbReference>
<evidence type="ECO:0000259" key="5">
    <source>
        <dbReference type="PROSITE" id="PS50867"/>
    </source>
</evidence>
<dbReference type="PROSITE" id="PS50867">
    <property type="entry name" value="PRE_SET"/>
    <property type="match status" value="1"/>
</dbReference>
<proteinExistence type="predicted"/>
<dbReference type="AlphaFoldDB" id="A0A9Q0HQL3"/>
<dbReference type="PANTHER" id="PTHR46450:SF24">
    <property type="entry name" value="HISTONE-LYSINE N-METHYLTRANSFERASE SUVR4"/>
    <property type="match status" value="1"/>
</dbReference>
<feature type="domain" description="SET" evidence="4">
    <location>
        <begin position="568"/>
        <end position="702"/>
    </location>
</feature>
<protein>
    <submittedName>
        <fullName evidence="6">Uncharacterized protein</fullName>
    </submittedName>
</protein>
<comment type="caution">
    <text evidence="6">The sequence shown here is derived from an EMBL/GenBank/DDBJ whole genome shotgun (WGS) entry which is preliminary data.</text>
</comment>
<accession>A0A9Q0HQL3</accession>
<feature type="compositionally biased region" description="Basic and acidic residues" evidence="3">
    <location>
        <begin position="242"/>
        <end position="256"/>
    </location>
</feature>
<dbReference type="InterPro" id="IPR043017">
    <property type="entry name" value="WIYLD_dom_sf"/>
</dbReference>
<dbReference type="OrthoDB" id="308383at2759"/>
<comment type="subcellular location">
    <subcellularLocation>
        <location evidence="1">Chromosome</location>
    </subcellularLocation>
</comment>
<dbReference type="Pfam" id="PF00856">
    <property type="entry name" value="SET"/>
    <property type="match status" value="1"/>
</dbReference>
<gene>
    <name evidence="6" type="ORF">LUZ63_011031</name>
</gene>
<dbReference type="SUPFAM" id="SSF82199">
    <property type="entry name" value="SET domain"/>
    <property type="match status" value="1"/>
</dbReference>
<dbReference type="GO" id="GO:0042054">
    <property type="term" value="F:histone methyltransferase activity"/>
    <property type="evidence" value="ECO:0007669"/>
    <property type="project" value="InterPro"/>
</dbReference>
<name>A0A9Q0HQL3_9POAL</name>
<dbReference type="Pfam" id="PF05033">
    <property type="entry name" value="Pre-SET"/>
    <property type="match status" value="1"/>
</dbReference>
<sequence>MRSSSTTERAKAALNAMKDLGFGRKLAVKVLKNLLELYENKWELIEDENYRAFADAILDAQVQDNGIRRQVGDGQEMSDFGTQDQQFSEMSTQEASPLLNNCGSGVPGPSSSSRRRKPAHNSHDEMDDPVDAETDSPLLKRPRRKQPETGASSEDRAIIPMPQEPSPSSLPSPTSEGTRVVDESGKVITYMKYRRDVNSKRPSSAPLKEPKAEPDLLPESNYGDAPLAVIFPSDSDSAGNQWRERGSQEGSERENPKTGAPSTSKAPNNMSSRINGQKISIAPCTNNCVLREESPCSKLEIASSSNGQFKLAIYSPVNLPTPSLSDFFKLVEDKCLHSYKLLPADFSLARIMNEMCEALVVHNPSDTGMSSSCLPDEATDTNGCTDDNAVVVAQNPQLALGVVRPAHDSSDIARGEEKFFIPVFNDYTSDETPPNFAYIPQNLVCDNACLNLCLARIGDENCCADCYGDCLGGPVSCACARETGGEFAYTSEGLVRREFMDECLEITHDRWDPQHRVYCEGECPVERSNEAMGKCKGHLRRKFIKECWSKCGCNKGCGNRVVQRGITCQLQVFMTGNGKGWGLRTVDEIPKGTFVCEYAGEILTAKEYQERYNQRKASLMNSQPVLLDADWAARSGLKNEEALCLDATFYGNVARFINHRCYDANLVEIPIEIETPDRLYYHLALFTSRKIEPLEELTWDYGIDFKETERQNRSFKCLCGSKYCRDTKRSRKGKGKQ</sequence>
<dbReference type="GO" id="GO:0008270">
    <property type="term" value="F:zinc ion binding"/>
    <property type="evidence" value="ECO:0007669"/>
    <property type="project" value="InterPro"/>
</dbReference>
<evidence type="ECO:0000256" key="3">
    <source>
        <dbReference type="SAM" id="MobiDB-lite"/>
    </source>
</evidence>
<feature type="region of interest" description="Disordered" evidence="3">
    <location>
        <begin position="72"/>
        <end position="275"/>
    </location>
</feature>
<dbReference type="InterPro" id="IPR025776">
    <property type="entry name" value="SUVR4/1/2"/>
</dbReference>
<organism evidence="6 7">
    <name type="scientific">Rhynchospora breviuscula</name>
    <dbReference type="NCBI Taxonomy" id="2022672"/>
    <lineage>
        <taxon>Eukaryota</taxon>
        <taxon>Viridiplantae</taxon>
        <taxon>Streptophyta</taxon>
        <taxon>Embryophyta</taxon>
        <taxon>Tracheophyta</taxon>
        <taxon>Spermatophyta</taxon>
        <taxon>Magnoliopsida</taxon>
        <taxon>Liliopsida</taxon>
        <taxon>Poales</taxon>
        <taxon>Cyperaceae</taxon>
        <taxon>Cyperoideae</taxon>
        <taxon>Rhynchosporeae</taxon>
        <taxon>Rhynchospora</taxon>
    </lineage>
</organism>
<dbReference type="GO" id="GO:0005694">
    <property type="term" value="C:chromosome"/>
    <property type="evidence" value="ECO:0007669"/>
    <property type="project" value="UniProtKB-SubCell"/>
</dbReference>
<dbReference type="SMART" id="SM00468">
    <property type="entry name" value="PreSET"/>
    <property type="match status" value="1"/>
</dbReference>
<evidence type="ECO:0000256" key="1">
    <source>
        <dbReference type="ARBA" id="ARBA00004286"/>
    </source>
</evidence>
<evidence type="ECO:0000313" key="7">
    <source>
        <dbReference type="Proteomes" id="UP001151287"/>
    </source>
</evidence>
<dbReference type="InterPro" id="IPR018848">
    <property type="entry name" value="WIYLD_domain"/>
</dbReference>
<evidence type="ECO:0000256" key="2">
    <source>
        <dbReference type="ARBA" id="ARBA00022454"/>
    </source>
</evidence>
<dbReference type="InterPro" id="IPR001214">
    <property type="entry name" value="SET_dom"/>
</dbReference>
<dbReference type="PROSITE" id="PS51580">
    <property type="entry name" value="SAM_MT43_3"/>
    <property type="match status" value="1"/>
</dbReference>
<feature type="compositionally biased region" description="Low complexity" evidence="3">
    <location>
        <begin position="103"/>
        <end position="112"/>
    </location>
</feature>
<dbReference type="Proteomes" id="UP001151287">
    <property type="component" value="Unassembled WGS sequence"/>
</dbReference>
<keyword evidence="7" id="KW-1185">Reference proteome</keyword>